<dbReference type="Pfam" id="PF02508">
    <property type="entry name" value="Rnf-Nqr"/>
    <property type="match status" value="1"/>
</dbReference>
<dbReference type="PIRSF" id="PIRSF006102">
    <property type="entry name" value="NQR_DE"/>
    <property type="match status" value="1"/>
</dbReference>
<keyword evidence="4" id="KW-1278">Translocase</keyword>
<name>A0ABU9UAE0_9SPIR</name>
<feature type="transmembrane region" description="Helical" evidence="7">
    <location>
        <begin position="123"/>
        <end position="143"/>
    </location>
</feature>
<evidence type="ECO:0000256" key="7">
    <source>
        <dbReference type="SAM" id="Phobius"/>
    </source>
</evidence>
<evidence type="ECO:0000256" key="1">
    <source>
        <dbReference type="ARBA" id="ARBA00004127"/>
    </source>
</evidence>
<feature type="transmembrane region" description="Helical" evidence="7">
    <location>
        <begin position="170"/>
        <end position="192"/>
    </location>
</feature>
<evidence type="ECO:0000256" key="5">
    <source>
        <dbReference type="ARBA" id="ARBA00022989"/>
    </source>
</evidence>
<protein>
    <submittedName>
        <fullName evidence="8">Rnf-Nqr domain containing protein</fullName>
    </submittedName>
</protein>
<dbReference type="InterPro" id="IPR003667">
    <property type="entry name" value="NqrDE/RnfAE"/>
</dbReference>
<evidence type="ECO:0000256" key="4">
    <source>
        <dbReference type="ARBA" id="ARBA00022967"/>
    </source>
</evidence>
<comment type="caution">
    <text evidence="8">The sequence shown here is derived from an EMBL/GenBank/DDBJ whole genome shotgun (WGS) entry which is preliminary data.</text>
</comment>
<dbReference type="PANTHER" id="PTHR30586:SF0">
    <property type="entry name" value="ION-TRANSLOCATING OXIDOREDUCTASE COMPLEX SUBUNIT E"/>
    <property type="match status" value="1"/>
</dbReference>
<evidence type="ECO:0000256" key="3">
    <source>
        <dbReference type="ARBA" id="ARBA00022692"/>
    </source>
</evidence>
<evidence type="ECO:0000313" key="9">
    <source>
        <dbReference type="Proteomes" id="UP001466331"/>
    </source>
</evidence>
<keyword evidence="6 7" id="KW-0472">Membrane</keyword>
<accession>A0ABU9UAE0</accession>
<keyword evidence="2" id="KW-0813">Transport</keyword>
<dbReference type="RefSeq" id="WP_420069071.1">
    <property type="nucleotide sequence ID" value="NZ_JBCHKQ010000001.1"/>
</dbReference>
<evidence type="ECO:0000256" key="6">
    <source>
        <dbReference type="ARBA" id="ARBA00023136"/>
    </source>
</evidence>
<reference evidence="8 9" key="1">
    <citation type="submission" date="2024-03" db="EMBL/GenBank/DDBJ databases">
        <title>Ignisphaera cupida sp. nov., a hyperthermophilic hydrolytic archaeon from a hot spring of Kamchatka, and proposal of Ignisphaeraceae fam. nov.</title>
        <authorList>
            <person name="Podosokorskaya O.A."/>
            <person name="Elcheninov A.G."/>
            <person name="Maltseva A.I."/>
            <person name="Zayulina K.S."/>
            <person name="Novikov A."/>
            <person name="Merkel A.Y."/>
        </authorList>
    </citation>
    <scope>NUCLEOTIDE SEQUENCE [LARGE SCALE GENOMIC DNA]</scope>
    <source>
        <strain evidence="8 9">38H-sp</strain>
    </source>
</reference>
<comment type="subcellular location">
    <subcellularLocation>
        <location evidence="1">Endomembrane system</location>
        <topology evidence="1">Multi-pass membrane protein</topology>
    </subcellularLocation>
</comment>
<gene>
    <name evidence="8" type="ORF">WKV44_03625</name>
</gene>
<keyword evidence="3 7" id="KW-0812">Transmembrane</keyword>
<dbReference type="EMBL" id="JBCHKQ010000001">
    <property type="protein sequence ID" value="MEM5947628.1"/>
    <property type="molecule type" value="Genomic_DNA"/>
</dbReference>
<feature type="transmembrane region" description="Helical" evidence="7">
    <location>
        <begin position="35"/>
        <end position="53"/>
    </location>
</feature>
<keyword evidence="5 7" id="KW-1133">Transmembrane helix</keyword>
<evidence type="ECO:0000313" key="8">
    <source>
        <dbReference type="EMBL" id="MEM5947628.1"/>
    </source>
</evidence>
<dbReference type="PANTHER" id="PTHR30586">
    <property type="entry name" value="ELECTRON TRANSPORT COMPLEX PROTEIN RNFE"/>
    <property type="match status" value="1"/>
</dbReference>
<feature type="transmembrane region" description="Helical" evidence="7">
    <location>
        <begin position="65"/>
        <end position="86"/>
    </location>
</feature>
<organism evidence="8 9">
    <name type="scientific">Rarispira pelagica</name>
    <dbReference type="NCBI Taxonomy" id="3141764"/>
    <lineage>
        <taxon>Bacteria</taxon>
        <taxon>Pseudomonadati</taxon>
        <taxon>Spirochaetota</taxon>
        <taxon>Spirochaetia</taxon>
        <taxon>Winmispirales</taxon>
        <taxon>Winmispiraceae</taxon>
        <taxon>Rarispira</taxon>
    </lineage>
</organism>
<keyword evidence="9" id="KW-1185">Reference proteome</keyword>
<feature type="transmembrane region" description="Helical" evidence="7">
    <location>
        <begin position="92"/>
        <end position="111"/>
    </location>
</feature>
<sequence length="202" mass="22394">MKKVGVLKNNSLLSFSMGLIPALALTSYLGYGLLLALSAFLIVLFISMILSSFRDYLETDSMRLPVFFIISGTFITLVELVLEAVFPSLLAVFGPYLAILVVGSLVWGYAVPYSFAHRPKRTFFMALRLGAGYGLAVVFISFIRDIMGHGSISFYPFSEMVVELGAARDYRLIVFSVAPGAFFVLAFVSALFRKFFEKRGEE</sequence>
<proteinExistence type="predicted"/>
<evidence type="ECO:0000256" key="2">
    <source>
        <dbReference type="ARBA" id="ARBA00022448"/>
    </source>
</evidence>
<dbReference type="Proteomes" id="UP001466331">
    <property type="component" value="Unassembled WGS sequence"/>
</dbReference>